<feature type="transmembrane region" description="Helical" evidence="8">
    <location>
        <begin position="225"/>
        <end position="253"/>
    </location>
</feature>
<dbReference type="PANTHER" id="PTHR23502:SF132">
    <property type="entry name" value="POLYAMINE TRANSPORTER 2-RELATED"/>
    <property type="match status" value="1"/>
</dbReference>
<evidence type="ECO:0000256" key="3">
    <source>
        <dbReference type="ARBA" id="ARBA00022448"/>
    </source>
</evidence>
<feature type="transmembrane region" description="Helical" evidence="8">
    <location>
        <begin position="19"/>
        <end position="37"/>
    </location>
</feature>
<keyword evidence="3" id="KW-0813">Transport</keyword>
<comment type="similarity">
    <text evidence="2">Belongs to the major facilitator superfamily. Bcr/CmlA family.</text>
</comment>
<feature type="transmembrane region" description="Helical" evidence="8">
    <location>
        <begin position="57"/>
        <end position="76"/>
    </location>
</feature>
<keyword evidence="4" id="KW-1003">Cell membrane</keyword>
<dbReference type="PANTHER" id="PTHR23502">
    <property type="entry name" value="MAJOR FACILITATOR SUPERFAMILY"/>
    <property type="match status" value="1"/>
</dbReference>
<dbReference type="InterPro" id="IPR036259">
    <property type="entry name" value="MFS_trans_sf"/>
</dbReference>
<evidence type="ECO:0000256" key="1">
    <source>
        <dbReference type="ARBA" id="ARBA00004651"/>
    </source>
</evidence>
<proteinExistence type="inferred from homology"/>
<dbReference type="EMBL" id="AP025564">
    <property type="protein sequence ID" value="BDE96849.1"/>
    <property type="molecule type" value="Genomic_DNA"/>
</dbReference>
<keyword evidence="6 8" id="KW-1133">Transmembrane helix</keyword>
<evidence type="ECO:0000256" key="5">
    <source>
        <dbReference type="ARBA" id="ARBA00022692"/>
    </source>
</evidence>
<evidence type="ECO:0000313" key="11">
    <source>
        <dbReference type="Proteomes" id="UP001320544"/>
    </source>
</evidence>
<feature type="transmembrane region" description="Helical" evidence="8">
    <location>
        <begin position="113"/>
        <end position="134"/>
    </location>
</feature>
<evidence type="ECO:0000256" key="6">
    <source>
        <dbReference type="ARBA" id="ARBA00022989"/>
    </source>
</evidence>
<evidence type="ECO:0000256" key="8">
    <source>
        <dbReference type="SAM" id="Phobius"/>
    </source>
</evidence>
<feature type="transmembrane region" description="Helical" evidence="8">
    <location>
        <begin position="176"/>
        <end position="195"/>
    </location>
</feature>
<evidence type="ECO:0000313" key="10">
    <source>
        <dbReference type="EMBL" id="BDE96849.1"/>
    </source>
</evidence>
<keyword evidence="5 8" id="KW-0812">Transmembrane</keyword>
<feature type="transmembrane region" description="Helical" evidence="8">
    <location>
        <begin position="352"/>
        <end position="371"/>
    </location>
</feature>
<feature type="transmembrane region" description="Helical" evidence="8">
    <location>
        <begin position="146"/>
        <end position="170"/>
    </location>
</feature>
<evidence type="ECO:0000256" key="4">
    <source>
        <dbReference type="ARBA" id="ARBA00022475"/>
    </source>
</evidence>
<dbReference type="InterPro" id="IPR011701">
    <property type="entry name" value="MFS"/>
</dbReference>
<dbReference type="NCBIfam" id="TIGR00710">
    <property type="entry name" value="efflux_Bcr_CflA"/>
    <property type="match status" value="1"/>
</dbReference>
<name>A0ABM7WKE9_9ACTN</name>
<feature type="transmembrane region" description="Helical" evidence="8">
    <location>
        <begin position="377"/>
        <end position="398"/>
    </location>
</feature>
<dbReference type="PROSITE" id="PS50850">
    <property type="entry name" value="MFS"/>
    <property type="match status" value="1"/>
</dbReference>
<dbReference type="InterPro" id="IPR004812">
    <property type="entry name" value="Efflux_drug-R_Bcr/CmlA"/>
</dbReference>
<feature type="transmembrane region" description="Helical" evidence="8">
    <location>
        <begin position="259"/>
        <end position="281"/>
    </location>
</feature>
<feature type="transmembrane region" description="Helical" evidence="8">
    <location>
        <begin position="88"/>
        <end position="107"/>
    </location>
</feature>
<dbReference type="InterPro" id="IPR020846">
    <property type="entry name" value="MFS_dom"/>
</dbReference>
<dbReference type="PRINTS" id="PR01036">
    <property type="entry name" value="TCRTETB"/>
</dbReference>
<dbReference type="SUPFAM" id="SSF103473">
    <property type="entry name" value="MFS general substrate transporter"/>
    <property type="match status" value="1"/>
</dbReference>
<gene>
    <name evidence="10" type="ORF">CE91St30_21820</name>
</gene>
<dbReference type="RefSeq" id="WP_102377688.1">
    <property type="nucleotide sequence ID" value="NZ_AP025564.1"/>
</dbReference>
<comment type="subcellular location">
    <subcellularLocation>
        <location evidence="1">Cell membrane</location>
        <topology evidence="1">Multi-pass membrane protein</topology>
    </subcellularLocation>
</comment>
<evidence type="ECO:0000256" key="7">
    <source>
        <dbReference type="ARBA" id="ARBA00023136"/>
    </source>
</evidence>
<dbReference type="Proteomes" id="UP001320544">
    <property type="component" value="Chromosome"/>
</dbReference>
<accession>A0ABM7WKE9</accession>
<feature type="transmembrane region" description="Helical" evidence="8">
    <location>
        <begin position="288"/>
        <end position="307"/>
    </location>
</feature>
<organism evidence="10 11">
    <name type="scientific">Raoultibacter timonensis</name>
    <dbReference type="NCBI Taxonomy" id="1907662"/>
    <lineage>
        <taxon>Bacteria</taxon>
        <taxon>Bacillati</taxon>
        <taxon>Actinomycetota</taxon>
        <taxon>Coriobacteriia</taxon>
        <taxon>Eggerthellales</taxon>
        <taxon>Eggerthellaceae</taxon>
        <taxon>Raoultibacter</taxon>
    </lineage>
</organism>
<feature type="transmembrane region" description="Helical" evidence="8">
    <location>
        <begin position="313"/>
        <end position="331"/>
    </location>
</feature>
<protein>
    <submittedName>
        <fullName evidence="10">Bcr/CflA family drug resistance efflux transporter</fullName>
    </submittedName>
</protein>
<keyword evidence="11" id="KW-1185">Reference proteome</keyword>
<dbReference type="Pfam" id="PF07690">
    <property type="entry name" value="MFS_1"/>
    <property type="match status" value="1"/>
</dbReference>
<sequence length="417" mass="43822">MALPHVGEWLVAPQRRLRIGGLMALLAVSSFMTPLSLDMYTPAVPYMAGYFSTTPDMVNLTLSGFFVCFTLGMLVFGPISDRFGRRPAFVASYALYVVGSLLCALSPTVEVFVFARVLQGLGAGGASSVSMAVVKDAFDAAHRGTVLGIMQVLFVIGPVVAPLLGAVIISSLGWRASFWALTVVGVAAFAASLAFEETISDEGRVRGGAGVVLGRLAAVARNKGFMVFLVAVSCLEMSFMAYIAVASYVYMGIYGLGEMSYSLCFSAAALVGVAGPALYAAISKRTGVKLFTTGALVLGFVGGVLLATVGRCGFLAFCLVSMVVPIMQACVRPYSTNILLEQQKSDTGSASALISFIRGVIGSMGMLMPLLPWPDYITALSVTTMVALAVGIVLWVLLMRSCIPLATVKGDQPAKPW</sequence>
<reference evidence="10 11" key="1">
    <citation type="submission" date="2022-01" db="EMBL/GenBank/DDBJ databases">
        <title>Novel bile acid biosynthetic pathways are enriched in the microbiome of centenarians.</title>
        <authorList>
            <person name="Sato Y."/>
            <person name="Atarashi K."/>
            <person name="Plichta R.D."/>
            <person name="Arai Y."/>
            <person name="Sasajima S."/>
            <person name="Kearney M.S."/>
            <person name="Suda W."/>
            <person name="Takeshita K."/>
            <person name="Sasaki T."/>
            <person name="Okamoto S."/>
            <person name="Skelly N.A."/>
            <person name="Okamura Y."/>
            <person name="Vlamakis H."/>
            <person name="Li Y."/>
            <person name="Tanoue T."/>
            <person name="Takei H."/>
            <person name="Nittono H."/>
            <person name="Narushima S."/>
            <person name="Irie J."/>
            <person name="Itoh H."/>
            <person name="Moriya K."/>
            <person name="Sugiura Y."/>
            <person name="Suematsu M."/>
            <person name="Moritoki N."/>
            <person name="Shibata S."/>
            <person name="Littman R.D."/>
            <person name="Fischbach A.M."/>
            <person name="Uwamino Y."/>
            <person name="Inoue T."/>
            <person name="Honda A."/>
            <person name="Hattori M."/>
            <person name="Murai T."/>
            <person name="Xavier J.R."/>
            <person name="Hirose N."/>
            <person name="Honda K."/>
        </authorList>
    </citation>
    <scope>NUCLEOTIDE SEQUENCE [LARGE SCALE GENOMIC DNA]</scope>
    <source>
        <strain evidence="10 11">CE91-St30</strain>
    </source>
</reference>
<evidence type="ECO:0000259" key="9">
    <source>
        <dbReference type="PROSITE" id="PS50850"/>
    </source>
</evidence>
<keyword evidence="7 8" id="KW-0472">Membrane</keyword>
<dbReference type="Gene3D" id="1.20.1720.10">
    <property type="entry name" value="Multidrug resistance protein D"/>
    <property type="match status" value="1"/>
</dbReference>
<feature type="domain" description="Major facilitator superfamily (MFS) profile" evidence="9">
    <location>
        <begin position="22"/>
        <end position="402"/>
    </location>
</feature>
<evidence type="ECO:0000256" key="2">
    <source>
        <dbReference type="ARBA" id="ARBA00006236"/>
    </source>
</evidence>